<gene>
    <name evidence="1" type="ORF">Pla110_33100</name>
</gene>
<evidence type="ECO:0000313" key="1">
    <source>
        <dbReference type="EMBL" id="QDU81568.1"/>
    </source>
</evidence>
<proteinExistence type="predicted"/>
<dbReference type="KEGG" id="plon:Pla110_33100"/>
<dbReference type="RefSeq" id="WP_144997024.1">
    <property type="nucleotide sequence ID" value="NZ_CP036281.1"/>
</dbReference>
<reference evidence="1 2" key="1">
    <citation type="submission" date="2019-02" db="EMBL/GenBank/DDBJ databases">
        <title>Deep-cultivation of Planctomycetes and their phenomic and genomic characterization uncovers novel biology.</title>
        <authorList>
            <person name="Wiegand S."/>
            <person name="Jogler M."/>
            <person name="Boedeker C."/>
            <person name="Pinto D."/>
            <person name="Vollmers J."/>
            <person name="Rivas-Marin E."/>
            <person name="Kohn T."/>
            <person name="Peeters S.H."/>
            <person name="Heuer A."/>
            <person name="Rast P."/>
            <person name="Oberbeckmann S."/>
            <person name="Bunk B."/>
            <person name="Jeske O."/>
            <person name="Meyerdierks A."/>
            <person name="Storesund J.E."/>
            <person name="Kallscheuer N."/>
            <person name="Luecker S."/>
            <person name="Lage O.M."/>
            <person name="Pohl T."/>
            <person name="Merkel B.J."/>
            <person name="Hornburger P."/>
            <person name="Mueller R.-W."/>
            <person name="Bruemmer F."/>
            <person name="Labrenz M."/>
            <person name="Spormann A.M."/>
            <person name="Op den Camp H."/>
            <person name="Overmann J."/>
            <person name="Amann R."/>
            <person name="Jetten M.S.M."/>
            <person name="Mascher T."/>
            <person name="Medema M.H."/>
            <person name="Devos D.P."/>
            <person name="Kaster A.-K."/>
            <person name="Ovreas L."/>
            <person name="Rohde M."/>
            <person name="Galperin M.Y."/>
            <person name="Jogler C."/>
        </authorList>
    </citation>
    <scope>NUCLEOTIDE SEQUENCE [LARGE SCALE GENOMIC DNA]</scope>
    <source>
        <strain evidence="1 2">Pla110</strain>
    </source>
</reference>
<dbReference type="AlphaFoldDB" id="A0A518CQS1"/>
<name>A0A518CQS1_9PLAN</name>
<dbReference type="Proteomes" id="UP000317178">
    <property type="component" value="Chromosome"/>
</dbReference>
<sequence length="370" mass="40201">MSKQYVDIYGNKLLTYIRMNDGQGGEVNLNPTKVENNQTWLLYQYDMLTGGCDWISEANGDWRAGNPAQTLGGLGGQNTSPTPLYTGASILSGGHDSNISNPSPYYIHVYSAGSGAHQDSFPTATTLGGVQFTDLQLKPSSIGPVLVSVIAGKAIVKVSENGLGQAYYTGPNTQRFGAFIDIVGGKLWYSTNNYFGGGGGGLVRTISNYTSNNWVDDGIDYKLSDAKINNKEPYGAIYDYRGQCWWAQYRFDDDPRLGLAKLSIDYQILDYDRTSHNIERMMPDGNGNLACIMSSIKYLVDGGPVKHDGPYGDGFGTNYRFSCIFDGSFGDFSYVPPFTIPVCALGNEVISIYPSNVQSSVSSIAVPNVF</sequence>
<organism evidence="1 2">
    <name type="scientific">Polystyrenella longa</name>
    <dbReference type="NCBI Taxonomy" id="2528007"/>
    <lineage>
        <taxon>Bacteria</taxon>
        <taxon>Pseudomonadati</taxon>
        <taxon>Planctomycetota</taxon>
        <taxon>Planctomycetia</taxon>
        <taxon>Planctomycetales</taxon>
        <taxon>Planctomycetaceae</taxon>
        <taxon>Polystyrenella</taxon>
    </lineage>
</organism>
<evidence type="ECO:0000313" key="2">
    <source>
        <dbReference type="Proteomes" id="UP000317178"/>
    </source>
</evidence>
<accession>A0A518CQS1</accession>
<dbReference type="EMBL" id="CP036281">
    <property type="protein sequence ID" value="QDU81568.1"/>
    <property type="molecule type" value="Genomic_DNA"/>
</dbReference>
<protein>
    <submittedName>
        <fullName evidence="1">Uncharacterized protein</fullName>
    </submittedName>
</protein>
<keyword evidence="2" id="KW-1185">Reference proteome</keyword>